<feature type="region of interest" description="Disordered" evidence="1">
    <location>
        <begin position="72"/>
        <end position="93"/>
    </location>
</feature>
<name>A0ABD1RTU4_9LAMI</name>
<dbReference type="InterPro" id="IPR013103">
    <property type="entry name" value="RVT_2"/>
</dbReference>
<dbReference type="InterPro" id="IPR043502">
    <property type="entry name" value="DNA/RNA_pol_sf"/>
</dbReference>
<dbReference type="AlphaFoldDB" id="A0ABD1RTU4"/>
<evidence type="ECO:0000256" key="1">
    <source>
        <dbReference type="SAM" id="MobiDB-lite"/>
    </source>
</evidence>
<feature type="domain" description="Reverse transcriptase Ty1/copia-type" evidence="2">
    <location>
        <begin position="171"/>
        <end position="314"/>
    </location>
</feature>
<accession>A0ABD1RTU4</accession>
<dbReference type="EMBL" id="JBFOLK010000008">
    <property type="protein sequence ID" value="KAL2491853.1"/>
    <property type="molecule type" value="Genomic_DNA"/>
</dbReference>
<dbReference type="Pfam" id="PF07727">
    <property type="entry name" value="RVT_2"/>
    <property type="match status" value="1"/>
</dbReference>
<organism evidence="3 4">
    <name type="scientific">Abeliophyllum distichum</name>
    <dbReference type="NCBI Taxonomy" id="126358"/>
    <lineage>
        <taxon>Eukaryota</taxon>
        <taxon>Viridiplantae</taxon>
        <taxon>Streptophyta</taxon>
        <taxon>Embryophyta</taxon>
        <taxon>Tracheophyta</taxon>
        <taxon>Spermatophyta</taxon>
        <taxon>Magnoliopsida</taxon>
        <taxon>eudicotyledons</taxon>
        <taxon>Gunneridae</taxon>
        <taxon>Pentapetalae</taxon>
        <taxon>asterids</taxon>
        <taxon>lamiids</taxon>
        <taxon>Lamiales</taxon>
        <taxon>Oleaceae</taxon>
        <taxon>Forsythieae</taxon>
        <taxon>Abeliophyllum</taxon>
    </lineage>
</organism>
<sequence>MHLHYPVQDTNYSQIKRPAFCLDTHLVSSESISQLLSEAVLPLPYDYDGSSIEPSSEPVNYYLRPSSEPIESIPDVPVDGSSNEPAAHTMSKRSVKRPGYLHDYHCGTVTLNISTIHPLSQVLGYDKLSDNFKVAVMSFSADFEPQHYSQACGIPEWEAAMAAELKALEANHTWSIVNLPYGHKPIGCRWVFKIKHKSDGTIERHKARLVAKGYTQQEGVDYFDTFAPVAKLVTVKLLLALASVHGWSLHQLDVNNAFLHGDLLEDVYMTIPAGYSPKEESTTLTNLVCKLNKSLYGLKQASRQWNAEFTNVRIKEGSLNMPQIILCSSGRLLQFLLPYWYMWMT</sequence>
<evidence type="ECO:0000313" key="3">
    <source>
        <dbReference type="EMBL" id="KAL2491853.1"/>
    </source>
</evidence>
<comment type="caution">
    <text evidence="3">The sequence shown here is derived from an EMBL/GenBank/DDBJ whole genome shotgun (WGS) entry which is preliminary data.</text>
</comment>
<evidence type="ECO:0000313" key="4">
    <source>
        <dbReference type="Proteomes" id="UP001604336"/>
    </source>
</evidence>
<dbReference type="SUPFAM" id="SSF56672">
    <property type="entry name" value="DNA/RNA polymerases"/>
    <property type="match status" value="1"/>
</dbReference>
<protein>
    <submittedName>
        <fullName evidence="3">Cysteine-rich RLK (RECEPTOR-like protein kinase) 8</fullName>
    </submittedName>
</protein>
<evidence type="ECO:0000259" key="2">
    <source>
        <dbReference type="Pfam" id="PF07727"/>
    </source>
</evidence>
<proteinExistence type="predicted"/>
<reference evidence="4" key="1">
    <citation type="submission" date="2024-07" db="EMBL/GenBank/DDBJ databases">
        <title>Two chromosome-level genome assemblies of Korean endemic species Abeliophyllum distichum and Forsythia ovata (Oleaceae).</title>
        <authorList>
            <person name="Jang H."/>
        </authorList>
    </citation>
    <scope>NUCLEOTIDE SEQUENCE [LARGE SCALE GENOMIC DNA]</scope>
</reference>
<dbReference type="Proteomes" id="UP001604336">
    <property type="component" value="Unassembled WGS sequence"/>
</dbReference>
<keyword evidence="4" id="KW-1185">Reference proteome</keyword>
<gene>
    <name evidence="3" type="ORF">Adt_27481</name>
</gene>